<dbReference type="AlphaFoldDB" id="A0A0E3KRA9"/>
<dbReference type="KEGG" id="mthe:MSTHC_1294"/>
<reference evidence="2 3" key="1">
    <citation type="submission" date="2014-07" db="EMBL/GenBank/DDBJ databases">
        <title>Methanogenic archaea and the global carbon cycle.</title>
        <authorList>
            <person name="Henriksen J.R."/>
            <person name="Luke J."/>
            <person name="Reinhart S."/>
            <person name="Benedict M.N."/>
            <person name="Youngblut N.D."/>
            <person name="Metcalf M.E."/>
            <person name="Whitaker R.J."/>
            <person name="Metcalf W.W."/>
        </authorList>
    </citation>
    <scope>NUCLEOTIDE SEQUENCE [LARGE SCALE GENOMIC DNA]</scope>
    <source>
        <strain evidence="2 3">CHTI-55</strain>
    </source>
</reference>
<gene>
    <name evidence="2" type="ORF">MSTHC_1294</name>
</gene>
<evidence type="ECO:0000313" key="2">
    <source>
        <dbReference type="EMBL" id="AKB15612.1"/>
    </source>
</evidence>
<dbReference type="Proteomes" id="UP000056925">
    <property type="component" value="Chromosome"/>
</dbReference>
<protein>
    <submittedName>
        <fullName evidence="2">Uncharacterized protein</fullName>
    </submittedName>
</protein>
<dbReference type="PATRIC" id="fig|1434121.4.peg.1590"/>
<name>A0A0E3KRA9_METTE</name>
<dbReference type="HOGENOM" id="CLU_092682_0_0_2"/>
<evidence type="ECO:0000313" key="3">
    <source>
        <dbReference type="Proteomes" id="UP000056925"/>
    </source>
</evidence>
<accession>A0A0E3KRA9</accession>
<dbReference type="EMBL" id="CP009502">
    <property type="protein sequence ID" value="AKB15612.1"/>
    <property type="molecule type" value="Genomic_DNA"/>
</dbReference>
<feature type="region of interest" description="Disordered" evidence="1">
    <location>
        <begin position="220"/>
        <end position="243"/>
    </location>
</feature>
<feature type="compositionally biased region" description="Basic and acidic residues" evidence="1">
    <location>
        <begin position="220"/>
        <end position="238"/>
    </location>
</feature>
<evidence type="ECO:0000256" key="1">
    <source>
        <dbReference type="SAM" id="MobiDB-lite"/>
    </source>
</evidence>
<sequence length="269" mass="29925">MKALRAYIFSLTAFLLISSLISAFLAEPCAAALASSNNITLERNGMTWEYHEQIAGNKAILFRNFIDMQAGNNDNFVNAWEIQKAENILRNRAREVLKTKPDVKLNDSSELVKVTDVDFWLSEEALGKVEKNSSITNSALVSYTFEKEVGEGTRVWFMGAPNSSVTITLPAGLKVERIEGLDNKSQNFENNLTVLRGNFSSQKNITLWILDESSKAILEDRKGSAEQSTGKEDQDNKNKTGTAGETVKSWKLFGSSKDNFAWFCSSPKS</sequence>
<proteinExistence type="predicted"/>
<organism evidence="2 3">
    <name type="scientific">Methanosarcina thermophila CHTI-55</name>
    <dbReference type="NCBI Taxonomy" id="1434121"/>
    <lineage>
        <taxon>Archaea</taxon>
        <taxon>Methanobacteriati</taxon>
        <taxon>Methanobacteriota</taxon>
        <taxon>Stenosarchaea group</taxon>
        <taxon>Methanomicrobia</taxon>
        <taxon>Methanosarcinales</taxon>
        <taxon>Methanosarcinaceae</taxon>
        <taxon>Methanosarcina</taxon>
    </lineage>
</organism>